<dbReference type="Proteomes" id="UP000215256">
    <property type="component" value="Plasmid unnamed1"/>
</dbReference>
<geneLocation type="plasmid" evidence="1 2">
    <name>unnamed1</name>
</geneLocation>
<reference evidence="1 2" key="1">
    <citation type="submission" date="2017-07" db="EMBL/GenBank/DDBJ databases">
        <title>Phylogenetic study on the rhizospheric bacterium Ochrobactrum sp. A44.</title>
        <authorList>
            <person name="Krzyzanowska D.M."/>
            <person name="Ossowicki A."/>
            <person name="Rajewska M."/>
            <person name="Maciag T."/>
            <person name="Kaczynski Z."/>
            <person name="Czerwicka M."/>
            <person name="Jafra S."/>
        </authorList>
    </citation>
    <scope>NUCLEOTIDE SEQUENCE [LARGE SCALE GENOMIC DNA]</scope>
    <source>
        <strain evidence="1 2">A44</strain>
        <plasmid evidence="1 2">unnamed1</plasmid>
    </source>
</reference>
<evidence type="ECO:0000313" key="2">
    <source>
        <dbReference type="Proteomes" id="UP000215256"/>
    </source>
</evidence>
<proteinExistence type="predicted"/>
<protein>
    <submittedName>
        <fullName evidence="1">Uncharacterized protein</fullName>
    </submittedName>
</protein>
<evidence type="ECO:0000313" key="1">
    <source>
        <dbReference type="EMBL" id="ASV88264.1"/>
    </source>
</evidence>
<sequence>MGADGACFADYEAVPASQAVLAELEVQPWLKTCLATPP</sequence>
<keyword evidence="1" id="KW-0614">Plasmid</keyword>
<dbReference type="EMBL" id="CP022605">
    <property type="protein sequence ID" value="ASV88264.1"/>
    <property type="molecule type" value="Genomic_DNA"/>
</dbReference>
<gene>
    <name evidence="1" type="ORF">CES85_3563</name>
</gene>
<name>A0A248UNP8_9HYPH</name>
<organism evidence="1 2">
    <name type="scientific">Ochrobactrum quorumnocens</name>
    <dbReference type="NCBI Taxonomy" id="271865"/>
    <lineage>
        <taxon>Bacteria</taxon>
        <taxon>Pseudomonadati</taxon>
        <taxon>Pseudomonadota</taxon>
        <taxon>Alphaproteobacteria</taxon>
        <taxon>Hyphomicrobiales</taxon>
        <taxon>Brucellaceae</taxon>
        <taxon>Brucella/Ochrobactrum group</taxon>
        <taxon>Ochrobactrum</taxon>
    </lineage>
</organism>
<dbReference type="AlphaFoldDB" id="A0A248UNP8"/>
<dbReference type="KEGG" id="och:CES85_3563"/>
<accession>A0A248UNP8</accession>